<feature type="domain" description="RanBP2-type" evidence="10">
    <location>
        <begin position="12"/>
        <end position="41"/>
    </location>
</feature>
<dbReference type="AlphaFoldDB" id="A0A139A1A8"/>
<keyword evidence="12" id="KW-1185">Reference proteome</keyword>
<name>A0A139A1A8_GONPJ</name>
<dbReference type="OrthoDB" id="1878647at2759"/>
<dbReference type="PANTHER" id="PTHR12999:SF17">
    <property type="entry name" value="ZINC FINGER RAN-BINDING DOMAIN-CONTAINING PROTEIN 2"/>
    <property type="match status" value="1"/>
</dbReference>
<keyword evidence="4 8" id="KW-0863">Zinc-finger</keyword>
<keyword evidence="3" id="KW-0677">Repeat</keyword>
<feature type="compositionally biased region" description="Basic and acidic residues" evidence="9">
    <location>
        <begin position="136"/>
        <end position="185"/>
    </location>
</feature>
<evidence type="ECO:0000256" key="9">
    <source>
        <dbReference type="SAM" id="MobiDB-lite"/>
    </source>
</evidence>
<evidence type="ECO:0000256" key="4">
    <source>
        <dbReference type="ARBA" id="ARBA00022771"/>
    </source>
</evidence>
<reference evidence="11 12" key="1">
    <citation type="journal article" date="2015" name="Genome Biol. Evol.">
        <title>Phylogenomic analyses indicate that early fungi evolved digesting cell walls of algal ancestors of land plants.</title>
        <authorList>
            <person name="Chang Y."/>
            <person name="Wang S."/>
            <person name="Sekimoto S."/>
            <person name="Aerts A.L."/>
            <person name="Choi C."/>
            <person name="Clum A."/>
            <person name="LaButti K.M."/>
            <person name="Lindquist E.A."/>
            <person name="Yee Ngan C."/>
            <person name="Ohm R.A."/>
            <person name="Salamov A.A."/>
            <person name="Grigoriev I.V."/>
            <person name="Spatafora J.W."/>
            <person name="Berbee M.L."/>
        </authorList>
    </citation>
    <scope>NUCLEOTIDE SEQUENCE [LARGE SCALE GENOMIC DNA]</scope>
    <source>
        <strain evidence="11 12">JEL478</strain>
    </source>
</reference>
<dbReference type="FunFam" id="4.10.1060.10:FF:000004">
    <property type="entry name" value="Zinc finger Ran-binding domain-containing protein 2"/>
    <property type="match status" value="1"/>
</dbReference>
<accession>A0A139A1A8</accession>
<evidence type="ECO:0000256" key="8">
    <source>
        <dbReference type="PROSITE-ProRule" id="PRU00322"/>
    </source>
</evidence>
<evidence type="ECO:0000256" key="6">
    <source>
        <dbReference type="ARBA" id="ARBA00022884"/>
    </source>
</evidence>
<feature type="compositionally biased region" description="Basic and acidic residues" evidence="9">
    <location>
        <begin position="56"/>
        <end position="72"/>
    </location>
</feature>
<keyword evidence="5" id="KW-0862">Zinc</keyword>
<dbReference type="PANTHER" id="PTHR12999">
    <property type="entry name" value="ZINC FINGER RAN-BINDING DOMAIN-CONTAINING PROTEIN 2 ZRANB2-RELATED"/>
    <property type="match status" value="1"/>
</dbReference>
<evidence type="ECO:0000256" key="5">
    <source>
        <dbReference type="ARBA" id="ARBA00022833"/>
    </source>
</evidence>
<keyword evidence="7" id="KW-0539">Nucleus</keyword>
<evidence type="ECO:0000256" key="7">
    <source>
        <dbReference type="ARBA" id="ARBA00023242"/>
    </source>
</evidence>
<dbReference type="SMART" id="SM00547">
    <property type="entry name" value="ZnF_RBZ"/>
    <property type="match status" value="1"/>
</dbReference>
<evidence type="ECO:0000259" key="10">
    <source>
        <dbReference type="PROSITE" id="PS50199"/>
    </source>
</evidence>
<dbReference type="PROSITE" id="PS50199">
    <property type="entry name" value="ZF_RANBP2_2"/>
    <property type="match status" value="1"/>
</dbReference>
<feature type="region of interest" description="Disordered" evidence="9">
    <location>
        <begin position="35"/>
        <end position="244"/>
    </location>
</feature>
<dbReference type="GO" id="GO:0005634">
    <property type="term" value="C:nucleus"/>
    <property type="evidence" value="ECO:0007669"/>
    <property type="project" value="UniProtKB-SubCell"/>
</dbReference>
<feature type="compositionally biased region" description="Basic and acidic residues" evidence="9">
    <location>
        <begin position="88"/>
        <end position="99"/>
    </location>
</feature>
<evidence type="ECO:0000313" key="11">
    <source>
        <dbReference type="EMBL" id="KXS10567.1"/>
    </source>
</evidence>
<dbReference type="PROSITE" id="PS01358">
    <property type="entry name" value="ZF_RANBP2_1"/>
    <property type="match status" value="1"/>
</dbReference>
<dbReference type="Proteomes" id="UP000070544">
    <property type="component" value="Unassembled WGS sequence"/>
</dbReference>
<dbReference type="EMBL" id="KQ965820">
    <property type="protein sequence ID" value="KXS10567.1"/>
    <property type="molecule type" value="Genomic_DNA"/>
</dbReference>
<sequence>MNGAKDSKGLFSPSDWRCTGCGNVNWSKRISCNICNNPKPGLGPQGNREGYGGGFMDREEQVEYRDTRFRDNDEFDEFGRRKKKRSHREGTGESKRSVSEDPNSAAKEPLREEEDDDGDVDPELLKAWGLDEDDRSDPRNGGGRDGERTSHRDRGDERDRENGRRDEQHHQHERSRREDDRERSPPRFRNNNTDEWRGERPRNRSRSPRDSRNERNRDEREDRYHGKDQGSRRGRDEPRDSRDR</sequence>
<feature type="compositionally biased region" description="Acidic residues" evidence="9">
    <location>
        <begin position="111"/>
        <end position="122"/>
    </location>
</feature>
<evidence type="ECO:0000256" key="2">
    <source>
        <dbReference type="ARBA" id="ARBA00022723"/>
    </source>
</evidence>
<comment type="subcellular location">
    <subcellularLocation>
        <location evidence="1">Nucleus</location>
    </subcellularLocation>
</comment>
<keyword evidence="2" id="KW-0479">Metal-binding</keyword>
<organism evidence="11 12">
    <name type="scientific">Gonapodya prolifera (strain JEL478)</name>
    <name type="common">Monoblepharis prolifera</name>
    <dbReference type="NCBI Taxonomy" id="1344416"/>
    <lineage>
        <taxon>Eukaryota</taxon>
        <taxon>Fungi</taxon>
        <taxon>Fungi incertae sedis</taxon>
        <taxon>Chytridiomycota</taxon>
        <taxon>Chytridiomycota incertae sedis</taxon>
        <taxon>Monoblepharidomycetes</taxon>
        <taxon>Monoblepharidales</taxon>
        <taxon>Gonapodyaceae</taxon>
        <taxon>Gonapodya</taxon>
    </lineage>
</organism>
<proteinExistence type="predicted"/>
<evidence type="ECO:0000256" key="3">
    <source>
        <dbReference type="ARBA" id="ARBA00022737"/>
    </source>
</evidence>
<dbReference type="GO" id="GO:0008270">
    <property type="term" value="F:zinc ion binding"/>
    <property type="evidence" value="ECO:0007669"/>
    <property type="project" value="UniProtKB-KW"/>
</dbReference>
<gene>
    <name evidence="11" type="ORF">M427DRAFT_61929</name>
</gene>
<dbReference type="InterPro" id="IPR036443">
    <property type="entry name" value="Znf_RanBP2_sf"/>
</dbReference>
<dbReference type="SUPFAM" id="SSF90209">
    <property type="entry name" value="Ran binding protein zinc finger-like"/>
    <property type="match status" value="1"/>
</dbReference>
<dbReference type="GO" id="GO:0003723">
    <property type="term" value="F:RNA binding"/>
    <property type="evidence" value="ECO:0007669"/>
    <property type="project" value="UniProtKB-KW"/>
</dbReference>
<dbReference type="Gene3D" id="4.10.1060.10">
    <property type="entry name" value="Zinc finger, RanBP2-type"/>
    <property type="match status" value="1"/>
</dbReference>
<feature type="compositionally biased region" description="Basic and acidic residues" evidence="9">
    <location>
        <begin position="192"/>
        <end position="244"/>
    </location>
</feature>
<protein>
    <recommendedName>
        <fullName evidence="10">RanBP2-type domain-containing protein</fullName>
    </recommendedName>
</protein>
<evidence type="ECO:0000313" key="12">
    <source>
        <dbReference type="Proteomes" id="UP000070544"/>
    </source>
</evidence>
<evidence type="ECO:0000256" key="1">
    <source>
        <dbReference type="ARBA" id="ARBA00004123"/>
    </source>
</evidence>
<keyword evidence="6" id="KW-0694">RNA-binding</keyword>
<dbReference type="InterPro" id="IPR001876">
    <property type="entry name" value="Znf_RanBP2"/>
</dbReference>
<dbReference type="STRING" id="1344416.A0A139A1A8"/>
<dbReference type="OMA" id="CNICHAP"/>